<dbReference type="AlphaFoldDB" id="A0A382VR50"/>
<dbReference type="Pfam" id="PF00702">
    <property type="entry name" value="Hydrolase"/>
    <property type="match status" value="1"/>
</dbReference>
<dbReference type="InterPro" id="IPR023198">
    <property type="entry name" value="PGP-like_dom2"/>
</dbReference>
<dbReference type="InterPro" id="IPR036412">
    <property type="entry name" value="HAD-like_sf"/>
</dbReference>
<dbReference type="InterPro" id="IPR050155">
    <property type="entry name" value="HAD-like_hydrolase_sf"/>
</dbReference>
<proteinExistence type="predicted"/>
<protein>
    <submittedName>
        <fullName evidence="1">Uncharacterized protein</fullName>
    </submittedName>
</protein>
<evidence type="ECO:0000313" key="1">
    <source>
        <dbReference type="EMBL" id="SVD48348.1"/>
    </source>
</evidence>
<gene>
    <name evidence="1" type="ORF">METZ01_LOCUS401202</name>
</gene>
<dbReference type="GO" id="GO:0008967">
    <property type="term" value="F:phosphoglycolate phosphatase activity"/>
    <property type="evidence" value="ECO:0007669"/>
    <property type="project" value="TreeGrafter"/>
</dbReference>
<dbReference type="Gene3D" id="1.10.150.240">
    <property type="entry name" value="Putative phosphatase, domain 2"/>
    <property type="match status" value="1"/>
</dbReference>
<dbReference type="Gene3D" id="3.40.50.1000">
    <property type="entry name" value="HAD superfamily/HAD-like"/>
    <property type="match status" value="1"/>
</dbReference>
<dbReference type="GO" id="GO:0006281">
    <property type="term" value="P:DNA repair"/>
    <property type="evidence" value="ECO:0007669"/>
    <property type="project" value="TreeGrafter"/>
</dbReference>
<dbReference type="PANTHER" id="PTHR43434:SF21">
    <property type="entry name" value="SLL0295 PROTEIN"/>
    <property type="match status" value="1"/>
</dbReference>
<dbReference type="GO" id="GO:0005829">
    <property type="term" value="C:cytosol"/>
    <property type="evidence" value="ECO:0007669"/>
    <property type="project" value="TreeGrafter"/>
</dbReference>
<dbReference type="InterPro" id="IPR023214">
    <property type="entry name" value="HAD_sf"/>
</dbReference>
<dbReference type="EMBL" id="UINC01153560">
    <property type="protein sequence ID" value="SVD48348.1"/>
    <property type="molecule type" value="Genomic_DNA"/>
</dbReference>
<sequence>MHLLKGTNKSVFIFDFDGVLCDSIAECMIVSLNTYRSAFSSSTGDITNSMREYFYNYRYLVRPAGEYFLIWESYYHNKNFKKITFEDMKKTMIVQINEFQNMFYVYRQRMKQNIDYWISLHKCYSNTLQFFKKYRKNIFILTNKDKDSVEKISSAHGYSDRINEIYSKEISTDKSKLLNELLNNNKHLYNGYNIIYIDDNIKNLNIISTLNIPNLICIHARWGYCDNFVNKSYFHINDIIEIDEVLKSVYE</sequence>
<accession>A0A382VR50</accession>
<reference evidence="1" key="1">
    <citation type="submission" date="2018-05" db="EMBL/GenBank/DDBJ databases">
        <authorList>
            <person name="Lanie J.A."/>
            <person name="Ng W.-L."/>
            <person name="Kazmierczak K.M."/>
            <person name="Andrzejewski T.M."/>
            <person name="Davidsen T.M."/>
            <person name="Wayne K.J."/>
            <person name="Tettelin H."/>
            <person name="Glass J.I."/>
            <person name="Rusch D."/>
            <person name="Podicherti R."/>
            <person name="Tsui H.-C.T."/>
            <person name="Winkler M.E."/>
        </authorList>
    </citation>
    <scope>NUCLEOTIDE SEQUENCE</scope>
</reference>
<dbReference type="SUPFAM" id="SSF56784">
    <property type="entry name" value="HAD-like"/>
    <property type="match status" value="1"/>
</dbReference>
<name>A0A382VR50_9ZZZZ</name>
<organism evidence="1">
    <name type="scientific">marine metagenome</name>
    <dbReference type="NCBI Taxonomy" id="408172"/>
    <lineage>
        <taxon>unclassified sequences</taxon>
        <taxon>metagenomes</taxon>
        <taxon>ecological metagenomes</taxon>
    </lineage>
</organism>
<dbReference type="PANTHER" id="PTHR43434">
    <property type="entry name" value="PHOSPHOGLYCOLATE PHOSPHATASE"/>
    <property type="match status" value="1"/>
</dbReference>